<dbReference type="Gene3D" id="1.10.1040.10">
    <property type="entry name" value="N-(1-d-carboxylethyl)-l-norvaline Dehydrogenase, domain 2"/>
    <property type="match status" value="1"/>
</dbReference>
<dbReference type="PIRSF" id="PIRSF000103">
    <property type="entry name" value="HIBADH"/>
    <property type="match status" value="1"/>
</dbReference>
<sequence>MTVVGILGLGEAGGLIAADLRAAGATVRGYDPLPATRPDAGSEAEAAAGADVVLSLTTAAHAREAAEAAAGALRPGQLYADLNTSGAALKQELATLVAPTGAAFADVALMAPVPDHGLRTPALASGPGAEAFSAALGALGMPVETVGARPGDAAQRKLLRSVLWKGMAAVVTEALAAARAAGEEAWMREQIVSVFESADGALAAHMETGSIRHAQRRMREMEEAAAMLDELGVRPRVAEAAAAWLQELQRG</sequence>
<dbReference type="Proteomes" id="UP001162834">
    <property type="component" value="Chromosome"/>
</dbReference>
<evidence type="ECO:0000259" key="4">
    <source>
        <dbReference type="Pfam" id="PF03446"/>
    </source>
</evidence>
<evidence type="ECO:0000256" key="3">
    <source>
        <dbReference type="PIRSR" id="PIRSR000103-1"/>
    </source>
</evidence>
<dbReference type="InterPro" id="IPR015814">
    <property type="entry name" value="Pgluconate_DH_NAD-bd_C"/>
</dbReference>
<dbReference type="RefSeq" id="WP_259314031.1">
    <property type="nucleotide sequence ID" value="NZ_CP087164.1"/>
</dbReference>
<dbReference type="InterPro" id="IPR013328">
    <property type="entry name" value="6PGD_dom2"/>
</dbReference>
<dbReference type="InterPro" id="IPR015815">
    <property type="entry name" value="HIBADH-related"/>
</dbReference>
<evidence type="ECO:0000256" key="2">
    <source>
        <dbReference type="ARBA" id="ARBA00023002"/>
    </source>
</evidence>
<dbReference type="SUPFAM" id="SSF51735">
    <property type="entry name" value="NAD(P)-binding Rossmann-fold domains"/>
    <property type="match status" value="1"/>
</dbReference>
<dbReference type="GO" id="GO:0050661">
    <property type="term" value="F:NADP binding"/>
    <property type="evidence" value="ECO:0007669"/>
    <property type="project" value="InterPro"/>
</dbReference>
<feature type="active site" evidence="3">
    <location>
        <position position="157"/>
    </location>
</feature>
<dbReference type="Gene3D" id="3.40.50.720">
    <property type="entry name" value="NAD(P)-binding Rossmann-like Domain"/>
    <property type="match status" value="1"/>
</dbReference>
<keyword evidence="7" id="KW-1185">Reference proteome</keyword>
<dbReference type="InterPro" id="IPR008927">
    <property type="entry name" value="6-PGluconate_DH-like_C_sf"/>
</dbReference>
<dbReference type="SUPFAM" id="SSF48179">
    <property type="entry name" value="6-phosphogluconate dehydrogenase C-terminal domain-like"/>
    <property type="match status" value="1"/>
</dbReference>
<name>A0A9E7BY83_9ACTN</name>
<accession>A0A9E7BY83</accession>
<dbReference type="GO" id="GO:0016491">
    <property type="term" value="F:oxidoreductase activity"/>
    <property type="evidence" value="ECO:0007669"/>
    <property type="project" value="UniProtKB-KW"/>
</dbReference>
<protein>
    <recommendedName>
        <fullName evidence="8">NAD(P)-dependent oxidoreductase</fullName>
    </recommendedName>
</protein>
<evidence type="ECO:0000313" key="6">
    <source>
        <dbReference type="EMBL" id="UGS34351.1"/>
    </source>
</evidence>
<proteinExistence type="inferred from homology"/>
<evidence type="ECO:0000313" key="7">
    <source>
        <dbReference type="Proteomes" id="UP001162834"/>
    </source>
</evidence>
<dbReference type="AlphaFoldDB" id="A0A9E7BY83"/>
<reference evidence="6" key="1">
    <citation type="journal article" date="2022" name="Int. J. Syst. Evol. Microbiol.">
        <title>Pseudomonas aegrilactucae sp. nov. and Pseudomonas morbosilactucae sp. nov., pathogens causing bacterial rot of lettuce in Japan.</title>
        <authorList>
            <person name="Sawada H."/>
            <person name="Fujikawa T."/>
            <person name="Satou M."/>
        </authorList>
    </citation>
    <scope>NUCLEOTIDE SEQUENCE</scope>
    <source>
        <strain evidence="6">0166_1</strain>
    </source>
</reference>
<dbReference type="Pfam" id="PF03446">
    <property type="entry name" value="NAD_binding_2"/>
    <property type="match status" value="1"/>
</dbReference>
<dbReference type="Pfam" id="PF09130">
    <property type="entry name" value="DUF1932"/>
    <property type="match status" value="1"/>
</dbReference>
<organism evidence="6 7">
    <name type="scientific">Capillimicrobium parvum</name>
    <dbReference type="NCBI Taxonomy" id="2884022"/>
    <lineage>
        <taxon>Bacteria</taxon>
        <taxon>Bacillati</taxon>
        <taxon>Actinomycetota</taxon>
        <taxon>Thermoleophilia</taxon>
        <taxon>Solirubrobacterales</taxon>
        <taxon>Capillimicrobiaceae</taxon>
        <taxon>Capillimicrobium</taxon>
    </lineage>
</organism>
<dbReference type="KEGG" id="sbae:DSM104329_00728"/>
<dbReference type="EMBL" id="CP087164">
    <property type="protein sequence ID" value="UGS34351.1"/>
    <property type="molecule type" value="Genomic_DNA"/>
</dbReference>
<comment type="similarity">
    <text evidence="1">Belongs to the HIBADH-related family.</text>
</comment>
<gene>
    <name evidence="6" type="ORF">DSM104329_00728</name>
</gene>
<evidence type="ECO:0000259" key="5">
    <source>
        <dbReference type="Pfam" id="PF09130"/>
    </source>
</evidence>
<dbReference type="InterPro" id="IPR006115">
    <property type="entry name" value="6PGDH_NADP-bd"/>
</dbReference>
<evidence type="ECO:0008006" key="8">
    <source>
        <dbReference type="Google" id="ProtNLM"/>
    </source>
</evidence>
<evidence type="ECO:0000256" key="1">
    <source>
        <dbReference type="ARBA" id="ARBA00009080"/>
    </source>
</evidence>
<keyword evidence="2" id="KW-0560">Oxidoreductase</keyword>
<dbReference type="InterPro" id="IPR036291">
    <property type="entry name" value="NAD(P)-bd_dom_sf"/>
</dbReference>
<feature type="domain" description="6-phosphogluconate dehydrogenase NADP-binding" evidence="4">
    <location>
        <begin position="4"/>
        <end position="107"/>
    </location>
</feature>
<feature type="domain" description="Phosphogluconate dehydrogenase NAD-binding putative C-terminal" evidence="5">
    <location>
        <begin position="178"/>
        <end position="247"/>
    </location>
</feature>